<dbReference type="STRING" id="4781.A0A0P1B0U3"/>
<dbReference type="Gene3D" id="1.10.510.10">
    <property type="entry name" value="Transferase(Phosphotransferase) domain 1"/>
    <property type="match status" value="1"/>
</dbReference>
<proteinExistence type="predicted"/>
<dbReference type="SUPFAM" id="SSF56112">
    <property type="entry name" value="Protein kinase-like (PK-like)"/>
    <property type="match status" value="1"/>
</dbReference>
<protein>
    <submittedName>
        <fullName evidence="4">Tkl protein kinase</fullName>
    </submittedName>
</protein>
<dbReference type="OrthoDB" id="122279at2759"/>
<dbReference type="CDD" id="cd13999">
    <property type="entry name" value="STKc_MAP3K-like"/>
    <property type="match status" value="1"/>
</dbReference>
<feature type="transmembrane region" description="Helical" evidence="2">
    <location>
        <begin position="156"/>
        <end position="176"/>
    </location>
</feature>
<dbReference type="GO" id="GO:0005524">
    <property type="term" value="F:ATP binding"/>
    <property type="evidence" value="ECO:0007669"/>
    <property type="project" value="InterPro"/>
</dbReference>
<reference evidence="5" key="1">
    <citation type="submission" date="2014-09" db="EMBL/GenBank/DDBJ databases">
        <authorList>
            <person name="Sharma Rahul"/>
            <person name="Thines Marco"/>
        </authorList>
    </citation>
    <scope>NUCLEOTIDE SEQUENCE [LARGE SCALE GENOMIC DNA]</scope>
</reference>
<keyword evidence="5" id="KW-1185">Reference proteome</keyword>
<dbReference type="PROSITE" id="PS00108">
    <property type="entry name" value="PROTEIN_KINASE_ST"/>
    <property type="match status" value="1"/>
</dbReference>
<feature type="transmembrane region" description="Helical" evidence="2">
    <location>
        <begin position="196"/>
        <end position="216"/>
    </location>
</feature>
<dbReference type="InterPro" id="IPR011009">
    <property type="entry name" value="Kinase-like_dom_sf"/>
</dbReference>
<dbReference type="OMA" id="NIRSDMC"/>
<dbReference type="AlphaFoldDB" id="A0A0P1B0U3"/>
<dbReference type="PANTHER" id="PTHR44329">
    <property type="entry name" value="SERINE/THREONINE-PROTEIN KINASE TNNI3K-RELATED"/>
    <property type="match status" value="1"/>
</dbReference>
<dbReference type="EMBL" id="CCYD01002589">
    <property type="protein sequence ID" value="CEG47536.1"/>
    <property type="molecule type" value="Genomic_DNA"/>
</dbReference>
<keyword evidence="4" id="KW-0808">Transferase</keyword>
<keyword evidence="2" id="KW-0472">Membrane</keyword>
<evidence type="ECO:0000256" key="2">
    <source>
        <dbReference type="SAM" id="Phobius"/>
    </source>
</evidence>
<dbReference type="InterPro" id="IPR001245">
    <property type="entry name" value="Ser-Thr/Tyr_kinase_cat_dom"/>
</dbReference>
<dbReference type="GeneID" id="36399459"/>
<feature type="region of interest" description="Disordered" evidence="1">
    <location>
        <begin position="873"/>
        <end position="896"/>
    </location>
</feature>
<organism evidence="4 5">
    <name type="scientific">Plasmopara halstedii</name>
    <name type="common">Downy mildew of sunflower</name>
    <dbReference type="NCBI Taxonomy" id="4781"/>
    <lineage>
        <taxon>Eukaryota</taxon>
        <taxon>Sar</taxon>
        <taxon>Stramenopiles</taxon>
        <taxon>Oomycota</taxon>
        <taxon>Peronosporomycetes</taxon>
        <taxon>Peronosporales</taxon>
        <taxon>Peronosporaceae</taxon>
        <taxon>Plasmopara</taxon>
    </lineage>
</organism>
<keyword evidence="4" id="KW-0418">Kinase</keyword>
<dbReference type="Proteomes" id="UP000054928">
    <property type="component" value="Unassembled WGS sequence"/>
</dbReference>
<dbReference type="GO" id="GO:0004674">
    <property type="term" value="F:protein serine/threonine kinase activity"/>
    <property type="evidence" value="ECO:0007669"/>
    <property type="project" value="TreeGrafter"/>
</dbReference>
<accession>A0A0P1B0U3</accession>
<feature type="region of interest" description="Disordered" evidence="1">
    <location>
        <begin position="750"/>
        <end position="780"/>
    </location>
</feature>
<dbReference type="Pfam" id="PF07714">
    <property type="entry name" value="PK_Tyr_Ser-Thr"/>
    <property type="match status" value="1"/>
</dbReference>
<name>A0A0P1B0U3_PLAHL</name>
<dbReference type="SMART" id="SM00220">
    <property type="entry name" value="S_TKc"/>
    <property type="match status" value="1"/>
</dbReference>
<dbReference type="InterPro" id="IPR000719">
    <property type="entry name" value="Prot_kinase_dom"/>
</dbReference>
<dbReference type="InterPro" id="IPR051681">
    <property type="entry name" value="Ser/Thr_Kinases-Pseudokinases"/>
</dbReference>
<keyword evidence="2" id="KW-0812">Transmembrane</keyword>
<evidence type="ECO:0000259" key="3">
    <source>
        <dbReference type="PROSITE" id="PS50011"/>
    </source>
</evidence>
<dbReference type="PROSITE" id="PS50011">
    <property type="entry name" value="PROTEIN_KINASE_DOM"/>
    <property type="match status" value="1"/>
</dbReference>
<feature type="transmembrane region" description="Helical" evidence="2">
    <location>
        <begin position="256"/>
        <end position="282"/>
    </location>
</feature>
<dbReference type="InterPro" id="IPR008271">
    <property type="entry name" value="Ser/Thr_kinase_AS"/>
</dbReference>
<feature type="region of interest" description="Disordered" evidence="1">
    <location>
        <begin position="808"/>
        <end position="845"/>
    </location>
</feature>
<feature type="transmembrane region" description="Helical" evidence="2">
    <location>
        <begin position="294"/>
        <end position="317"/>
    </location>
</feature>
<feature type="transmembrane region" description="Helical" evidence="2">
    <location>
        <begin position="27"/>
        <end position="51"/>
    </location>
</feature>
<feature type="transmembrane region" description="Helical" evidence="2">
    <location>
        <begin position="223"/>
        <end position="244"/>
    </location>
</feature>
<dbReference type="SUPFAM" id="SSF81321">
    <property type="entry name" value="Family A G protein-coupled receptor-like"/>
    <property type="match status" value="1"/>
</dbReference>
<evidence type="ECO:0000313" key="4">
    <source>
        <dbReference type="EMBL" id="CEG47536.1"/>
    </source>
</evidence>
<feature type="region of interest" description="Disordered" evidence="1">
    <location>
        <begin position="365"/>
        <end position="416"/>
    </location>
</feature>
<evidence type="ECO:0000256" key="1">
    <source>
        <dbReference type="SAM" id="MobiDB-lite"/>
    </source>
</evidence>
<sequence>MSSSSGSVESHITDEEYGIIGLLYAKLVAQVLSTLMSAFVGTRHVMQVVALKKEIRARRQLQTPMLAAAVHRLQSCDGSVPTPPSLMHVTDGVQYSSRQSTSGTHSSVSDEYRRNREASFLVRERENALYAPMGGPDLMTNECDDDRPRVSVASRILRVMCITDFVFSLTGAVVTAVEIWLPSAGGSFQLTLWAQAPHWCSQVASFCWVATLALYIAKHRNRASFDVAIAHAIIWMVVVFYWVLELYSSYYETKAFVHAAIVIWKVMAVGCFLITTFCWINFARRWKQQERRKGAYVVSKLASYTLAFFVFVGPIVLTDLVLGLHSSGVVMDTCSVILAMWPFVNAVIYLTKPTLCLKLFQAGPSRKNPRGQYDSADPQNGNGHNRPKSRRFMGAANGTANPVNGGGTTGDSGQKLLMSPSHHELKGLEIGDKIGEGVAVVYLGKWRGANVAVKMKAVLAALESAADVVEFQHACNVEIQAEAEVMRGLCHPNIVLFMEAGFYRGSICIISEYCARGSLRDVLKQQTPDVKNLTWPTKLRLALGISHGIQYLHNANPPMIHRDLKSPNVLVDDSWHAKIADFGTLRFSEIVSSAAQLQASQINPKSSAKVPVVEMTGLVGTTRWMAPEVMRGERIYTSKVDIYSLALILWELIEGTLPFENTRWNHEVEDFVLQGVRPTIRADLCPLRWKSLIVMCWQADPHERPTIQQVIASLQKIGREEVWDPTGPRFTGVSQLGTSMYSTMSQSMSQSMSSSYHGSPTNAGPIGRNFSRHPALDENHPSELVSETDTFAEEFSYVPTLESLSSPVVLGESDNGITKRSKRPPLTSHDGSMDSSASSSMTSTGMKDSSYYGASIAGFDPGADSLSVATVHSRSNVNRSGRSMSSRTRKTKKSHLDWRHRAITIQELQSTDLTDASPHTFVESSPNGTSFIVNI</sequence>
<evidence type="ECO:0000313" key="5">
    <source>
        <dbReference type="Proteomes" id="UP000054928"/>
    </source>
</evidence>
<dbReference type="RefSeq" id="XP_024583905.1">
    <property type="nucleotide sequence ID" value="XM_024718514.1"/>
</dbReference>
<feature type="compositionally biased region" description="Low complexity" evidence="1">
    <location>
        <begin position="827"/>
        <end position="845"/>
    </location>
</feature>
<keyword evidence="2" id="KW-1133">Transmembrane helix</keyword>
<feature type="domain" description="Protein kinase" evidence="3">
    <location>
        <begin position="428"/>
        <end position="717"/>
    </location>
</feature>